<keyword evidence="2" id="KW-1185">Reference proteome</keyword>
<dbReference type="AlphaFoldDB" id="A0ABD0KBD8"/>
<evidence type="ECO:0000313" key="1">
    <source>
        <dbReference type="EMBL" id="KAK7484394.1"/>
    </source>
</evidence>
<evidence type="ECO:0000313" key="2">
    <source>
        <dbReference type="Proteomes" id="UP001519460"/>
    </source>
</evidence>
<dbReference type="EMBL" id="JACVVK020000211">
    <property type="protein sequence ID" value="KAK7484394.1"/>
    <property type="molecule type" value="Genomic_DNA"/>
</dbReference>
<proteinExistence type="predicted"/>
<dbReference type="Proteomes" id="UP001519460">
    <property type="component" value="Unassembled WGS sequence"/>
</dbReference>
<name>A0ABD0KBD8_9CAEN</name>
<organism evidence="1 2">
    <name type="scientific">Batillaria attramentaria</name>
    <dbReference type="NCBI Taxonomy" id="370345"/>
    <lineage>
        <taxon>Eukaryota</taxon>
        <taxon>Metazoa</taxon>
        <taxon>Spiralia</taxon>
        <taxon>Lophotrochozoa</taxon>
        <taxon>Mollusca</taxon>
        <taxon>Gastropoda</taxon>
        <taxon>Caenogastropoda</taxon>
        <taxon>Sorbeoconcha</taxon>
        <taxon>Cerithioidea</taxon>
        <taxon>Batillariidae</taxon>
        <taxon>Batillaria</taxon>
    </lineage>
</organism>
<protein>
    <submittedName>
        <fullName evidence="1">Uncharacterized protein</fullName>
    </submittedName>
</protein>
<sequence>MQTATLTSMPKSVRKRVLFCGTHKHVRKRSQVYRKLQNRVQKTLFNHASVGASQSVSQAHTGVSSNCVKNAPRVAERTSSRAKMTQVCRKPVSLIPPRRRVDMYTRLLPYSAQGRGTRRHRTCLTDSKHGCEDVLLGLACSTCQVAKHNTRRRDLQCSSVGTYTTQTRYTLTRKPMCKIAIQPAIPGLCGMHAKALSRTAGKHTAGINLPQTILSVVKSYSQSPGL</sequence>
<comment type="caution">
    <text evidence="1">The sequence shown here is derived from an EMBL/GenBank/DDBJ whole genome shotgun (WGS) entry which is preliminary data.</text>
</comment>
<reference evidence="1 2" key="1">
    <citation type="journal article" date="2023" name="Sci. Data">
        <title>Genome assembly of the Korean intertidal mud-creeper Batillaria attramentaria.</title>
        <authorList>
            <person name="Patra A.K."/>
            <person name="Ho P.T."/>
            <person name="Jun S."/>
            <person name="Lee S.J."/>
            <person name="Kim Y."/>
            <person name="Won Y.J."/>
        </authorList>
    </citation>
    <scope>NUCLEOTIDE SEQUENCE [LARGE SCALE GENOMIC DNA]</scope>
    <source>
        <strain evidence="1">Wonlab-2016</strain>
    </source>
</reference>
<gene>
    <name evidence="1" type="ORF">BaRGS_00024399</name>
</gene>
<accession>A0ABD0KBD8</accession>